<gene>
    <name evidence="1" type="ORF">QJU57_06005</name>
</gene>
<protein>
    <recommendedName>
        <fullName evidence="3">Immunity protein 30 domain-containing protein</fullName>
    </recommendedName>
</protein>
<keyword evidence="2" id="KW-1185">Reference proteome</keyword>
<evidence type="ECO:0000313" key="2">
    <source>
        <dbReference type="Proteomes" id="UP001226020"/>
    </source>
</evidence>
<comment type="caution">
    <text evidence="1">The sequence shown here is derived from an EMBL/GenBank/DDBJ whole genome shotgun (WGS) entry which is preliminary data.</text>
</comment>
<proteinExistence type="predicted"/>
<organism evidence="1 2">
    <name type="scientific">Phocoenobacter atlanticus subsp. atlanticus</name>
    <dbReference type="NCBI Taxonomy" id="3061285"/>
    <lineage>
        <taxon>Bacteria</taxon>
        <taxon>Pseudomonadati</taxon>
        <taxon>Pseudomonadota</taxon>
        <taxon>Gammaproteobacteria</taxon>
        <taxon>Pasteurellales</taxon>
        <taxon>Pasteurellaceae</taxon>
        <taxon>Phocoenobacter</taxon>
        <taxon>Phocoenobacter atlanticus</taxon>
    </lineage>
</organism>
<evidence type="ECO:0000313" key="1">
    <source>
        <dbReference type="EMBL" id="MDP8148626.1"/>
    </source>
</evidence>
<dbReference type="Proteomes" id="UP001226020">
    <property type="component" value="Unassembled WGS sequence"/>
</dbReference>
<reference evidence="1 2" key="1">
    <citation type="journal article" date="2023" name="Front. Microbiol.">
        <title>Phylogeography and host specificity of Pasteurellaceae pathogenic to sea-farmed fish in the north-east Atlantic.</title>
        <authorList>
            <person name="Gulla S."/>
            <person name="Colquhoun D.J."/>
            <person name="Olsen A.B."/>
            <person name="Spilsberg B."/>
            <person name="Lagesen K."/>
            <person name="Aakesson C.P."/>
            <person name="Strom S."/>
            <person name="Manji F."/>
            <person name="Birkbeck T.H."/>
            <person name="Nilsen H.K."/>
        </authorList>
    </citation>
    <scope>NUCLEOTIDE SEQUENCE [LARGE SCALE GENOMIC DNA]</scope>
    <source>
        <strain evidence="1 2">NVIB3131</strain>
    </source>
</reference>
<dbReference type="EMBL" id="JASAXT010000008">
    <property type="protein sequence ID" value="MDP8148626.1"/>
    <property type="molecule type" value="Genomic_DNA"/>
</dbReference>
<dbReference type="AlphaFoldDB" id="A0AAW8CGW0"/>
<accession>A0AAW8CGW0</accession>
<dbReference type="RefSeq" id="WP_306351587.1">
    <property type="nucleotide sequence ID" value="NZ_JASAWV010000015.1"/>
</dbReference>
<evidence type="ECO:0008006" key="3">
    <source>
        <dbReference type="Google" id="ProtNLM"/>
    </source>
</evidence>
<sequence length="140" mass="16582">MTFNTINEIINHLEKTPQNKIRRTLYEILGNLDLVGINNLKNWEELIVFLLKAPEYQSNQGLEHWFYDLYLCDLKENEILFLLPVILEEIDHFNSIIFGRMAELLCKNLSKNNLEDFIKKLENHNSSSSTELIKSIHYEK</sequence>
<name>A0AAW8CGW0_9PAST</name>